<dbReference type="InterPro" id="IPR003603">
    <property type="entry name" value="U2A'_phosphoprotein32A_C"/>
</dbReference>
<keyword evidence="8" id="KW-0966">Cell projection</keyword>
<feature type="compositionally biased region" description="Acidic residues" evidence="10">
    <location>
        <begin position="431"/>
        <end position="441"/>
    </location>
</feature>
<comment type="caution">
    <text evidence="12">The sequence shown here is derived from an EMBL/GenBank/DDBJ whole genome shotgun (WGS) entry which is preliminary data.</text>
</comment>
<keyword evidence="3" id="KW-0963">Cytoplasm</keyword>
<evidence type="ECO:0000256" key="7">
    <source>
        <dbReference type="ARBA" id="ARBA00023069"/>
    </source>
</evidence>
<organism evidence="12 13">
    <name type="scientific">Acanthosepion pharaonis</name>
    <name type="common">Pharaoh cuttlefish</name>
    <name type="synonym">Sepia pharaonis</name>
    <dbReference type="NCBI Taxonomy" id="158019"/>
    <lineage>
        <taxon>Eukaryota</taxon>
        <taxon>Metazoa</taxon>
        <taxon>Spiralia</taxon>
        <taxon>Lophotrochozoa</taxon>
        <taxon>Mollusca</taxon>
        <taxon>Cephalopoda</taxon>
        <taxon>Coleoidea</taxon>
        <taxon>Decapodiformes</taxon>
        <taxon>Sepiida</taxon>
        <taxon>Sepiina</taxon>
        <taxon>Sepiidae</taxon>
        <taxon>Acanthosepion</taxon>
    </lineage>
</organism>
<evidence type="ECO:0000313" key="12">
    <source>
        <dbReference type="EMBL" id="CAE1329435.1"/>
    </source>
</evidence>
<evidence type="ECO:0000313" key="13">
    <source>
        <dbReference type="Proteomes" id="UP000597762"/>
    </source>
</evidence>
<feature type="region of interest" description="Disordered" evidence="10">
    <location>
        <begin position="180"/>
        <end position="223"/>
    </location>
</feature>
<accession>A0A812ETD4</accession>
<dbReference type="PROSITE" id="PS51450">
    <property type="entry name" value="LRR"/>
    <property type="match status" value="3"/>
</dbReference>
<dbReference type="PANTHER" id="PTHR18849">
    <property type="entry name" value="LEUCINE RICH REPEAT PROTEIN"/>
    <property type="match status" value="1"/>
</dbReference>
<proteinExistence type="inferred from homology"/>
<comment type="similarity">
    <text evidence="9">Belongs to the tilB family.</text>
</comment>
<dbReference type="GO" id="GO:0005929">
    <property type="term" value="C:cilium"/>
    <property type="evidence" value="ECO:0007669"/>
    <property type="project" value="UniProtKB-SubCell"/>
</dbReference>
<evidence type="ECO:0000256" key="3">
    <source>
        <dbReference type="ARBA" id="ARBA00022490"/>
    </source>
</evidence>
<keyword evidence="5" id="KW-0677">Repeat</keyword>
<evidence type="ECO:0000259" key="11">
    <source>
        <dbReference type="SMART" id="SM00446"/>
    </source>
</evidence>
<evidence type="ECO:0000256" key="4">
    <source>
        <dbReference type="ARBA" id="ARBA00022614"/>
    </source>
</evidence>
<keyword evidence="7" id="KW-0969">Cilium</keyword>
<dbReference type="FunFam" id="3.80.10.10:FF:000052">
    <property type="entry name" value="Leucine rich repeat containing 6"/>
    <property type="match status" value="1"/>
</dbReference>
<name>A0A812ETD4_ACAPH</name>
<evidence type="ECO:0000256" key="5">
    <source>
        <dbReference type="ARBA" id="ARBA00022737"/>
    </source>
</evidence>
<evidence type="ECO:0000256" key="9">
    <source>
        <dbReference type="ARBA" id="ARBA00049982"/>
    </source>
</evidence>
<dbReference type="InterPro" id="IPR001611">
    <property type="entry name" value="Leu-rich_rpt"/>
</dbReference>
<feature type="compositionally biased region" description="Basic and acidic residues" evidence="10">
    <location>
        <begin position="194"/>
        <end position="222"/>
    </location>
</feature>
<dbReference type="SUPFAM" id="SSF52058">
    <property type="entry name" value="L domain-like"/>
    <property type="match status" value="1"/>
</dbReference>
<evidence type="ECO:0000256" key="1">
    <source>
        <dbReference type="ARBA" id="ARBA00004138"/>
    </source>
</evidence>
<dbReference type="SMART" id="SM00365">
    <property type="entry name" value="LRR_SD22"/>
    <property type="match status" value="3"/>
</dbReference>
<dbReference type="InterPro" id="IPR056496">
    <property type="entry name" value="CS_DNAAF11_C"/>
</dbReference>
<evidence type="ECO:0000256" key="2">
    <source>
        <dbReference type="ARBA" id="ARBA00004496"/>
    </source>
</evidence>
<protein>
    <submittedName>
        <fullName evidence="12">LRRC6</fullName>
    </submittedName>
</protein>
<feature type="region of interest" description="Disordered" evidence="10">
    <location>
        <begin position="373"/>
        <end position="395"/>
    </location>
</feature>
<dbReference type="OrthoDB" id="10250990at2759"/>
<dbReference type="AlphaFoldDB" id="A0A812ETD4"/>
<dbReference type="InterPro" id="IPR032675">
    <property type="entry name" value="LRR_dom_sf"/>
</dbReference>
<gene>
    <name evidence="12" type="ORF">SPHA_78914</name>
</gene>
<dbReference type="Proteomes" id="UP000597762">
    <property type="component" value="Unassembled WGS sequence"/>
</dbReference>
<reference evidence="12" key="1">
    <citation type="submission" date="2021-01" db="EMBL/GenBank/DDBJ databases">
        <authorList>
            <person name="Li R."/>
            <person name="Bekaert M."/>
        </authorList>
    </citation>
    <scope>NUCLEOTIDE SEQUENCE</scope>
    <source>
        <strain evidence="12">Farmed</strain>
    </source>
</reference>
<dbReference type="GO" id="GO:0036158">
    <property type="term" value="P:outer dynein arm assembly"/>
    <property type="evidence" value="ECO:0007669"/>
    <property type="project" value="TreeGrafter"/>
</dbReference>
<dbReference type="Gene3D" id="3.80.10.10">
    <property type="entry name" value="Ribonuclease Inhibitor"/>
    <property type="match status" value="1"/>
</dbReference>
<evidence type="ECO:0000256" key="10">
    <source>
        <dbReference type="SAM" id="MobiDB-lite"/>
    </source>
</evidence>
<dbReference type="Pfam" id="PF23602">
    <property type="entry name" value="CS_DNAAF11_C"/>
    <property type="match status" value="1"/>
</dbReference>
<dbReference type="SMART" id="SM00446">
    <property type="entry name" value="LRRcap"/>
    <property type="match status" value="1"/>
</dbReference>
<keyword evidence="4" id="KW-0433">Leucine-rich repeat</keyword>
<dbReference type="EMBL" id="CAHIKZ030005554">
    <property type="protein sequence ID" value="CAE1329435.1"/>
    <property type="molecule type" value="Genomic_DNA"/>
</dbReference>
<dbReference type="PANTHER" id="PTHR18849:SF0">
    <property type="entry name" value="CILIA- AND FLAGELLA-ASSOCIATED PROTEIN 410-RELATED"/>
    <property type="match status" value="1"/>
</dbReference>
<sequence>MVRITEDLIRKRAEHNNCEISTLEEVSLHQQDIERIENLDKWCRELKILYLQSNLIPKIENVSRLKKLDYLNLALNNIERIENLEGCESLRKLDLTVNFIGELTSIKCLKDLYHFNELFLTGNPCTQFEGYRDYVIATLPNLKFLDGKEIEKSERILALQDLKSNEKKIIKHQEKYFKEREEQKAKANKSTNSNDKENGFPDSESTKSSEEQENKRATKEKTEEELEKEFWDEVVPFTPESRIEVHKHLEKLRTKDSDGDLPEKEKKIRRLFADDGRPFNINEAKVDFHLTDDTDANAFILDLACYRYLDTNLLEVDVQPLYVRVIIKGKIFQLGLNEEVNTDSSYAKRSQVTGNLLITMPKMKPILYKKKKPQQTTNEKEIHPNHKTGPQPLEVGDGTKSVDYCNIVNEKNKGQQKKLFGWQGKNKWSAEDGENSEDFIDDPTVPALI</sequence>
<evidence type="ECO:0000256" key="8">
    <source>
        <dbReference type="ARBA" id="ARBA00023273"/>
    </source>
</evidence>
<keyword evidence="6" id="KW-0175">Coiled coil</keyword>
<comment type="subcellular location">
    <subcellularLocation>
        <location evidence="1">Cell projection</location>
        <location evidence="1">Cilium</location>
    </subcellularLocation>
    <subcellularLocation>
        <location evidence="2">Cytoplasm</location>
    </subcellularLocation>
</comment>
<feature type="domain" description="U2A'/phosphoprotein 32 family A C-terminal" evidence="11">
    <location>
        <begin position="128"/>
        <end position="146"/>
    </location>
</feature>
<keyword evidence="13" id="KW-1185">Reference proteome</keyword>
<dbReference type="GO" id="GO:0005737">
    <property type="term" value="C:cytoplasm"/>
    <property type="evidence" value="ECO:0007669"/>
    <property type="project" value="UniProtKB-SubCell"/>
</dbReference>
<dbReference type="Pfam" id="PF14580">
    <property type="entry name" value="LRR_9"/>
    <property type="match status" value="1"/>
</dbReference>
<evidence type="ECO:0000256" key="6">
    <source>
        <dbReference type="ARBA" id="ARBA00023054"/>
    </source>
</evidence>
<feature type="region of interest" description="Disordered" evidence="10">
    <location>
        <begin position="425"/>
        <end position="449"/>
    </location>
</feature>